<evidence type="ECO:0000313" key="2">
    <source>
        <dbReference type="Proteomes" id="UP001497700"/>
    </source>
</evidence>
<accession>A0ACB9YP53</accession>
<protein>
    <submittedName>
        <fullName evidence="1">Uncharacterized protein</fullName>
    </submittedName>
</protein>
<dbReference type="EMBL" id="MU393560">
    <property type="protein sequence ID" value="KAI4861174.1"/>
    <property type="molecule type" value="Genomic_DNA"/>
</dbReference>
<name>A0ACB9YP53_9PEZI</name>
<dbReference type="Proteomes" id="UP001497700">
    <property type="component" value="Unassembled WGS sequence"/>
</dbReference>
<proteinExistence type="predicted"/>
<organism evidence="1 2">
    <name type="scientific">Hypoxylon rubiginosum</name>
    <dbReference type="NCBI Taxonomy" id="110542"/>
    <lineage>
        <taxon>Eukaryota</taxon>
        <taxon>Fungi</taxon>
        <taxon>Dikarya</taxon>
        <taxon>Ascomycota</taxon>
        <taxon>Pezizomycotina</taxon>
        <taxon>Sordariomycetes</taxon>
        <taxon>Xylariomycetidae</taxon>
        <taxon>Xylariales</taxon>
        <taxon>Hypoxylaceae</taxon>
        <taxon>Hypoxylon</taxon>
    </lineage>
</organism>
<gene>
    <name evidence="1" type="ORF">F4820DRAFT_79416</name>
</gene>
<reference evidence="1 2" key="1">
    <citation type="journal article" date="2022" name="New Phytol.">
        <title>Ecological generalism drives hyperdiversity of secondary metabolite gene clusters in xylarialean endophytes.</title>
        <authorList>
            <person name="Franco M.E.E."/>
            <person name="Wisecaver J.H."/>
            <person name="Arnold A.E."/>
            <person name="Ju Y.M."/>
            <person name="Slot J.C."/>
            <person name="Ahrendt S."/>
            <person name="Moore L.P."/>
            <person name="Eastman K.E."/>
            <person name="Scott K."/>
            <person name="Konkel Z."/>
            <person name="Mondo S.J."/>
            <person name="Kuo A."/>
            <person name="Hayes R.D."/>
            <person name="Haridas S."/>
            <person name="Andreopoulos B."/>
            <person name="Riley R."/>
            <person name="LaButti K."/>
            <person name="Pangilinan J."/>
            <person name="Lipzen A."/>
            <person name="Amirebrahimi M."/>
            <person name="Yan J."/>
            <person name="Adam C."/>
            <person name="Keymanesh K."/>
            <person name="Ng V."/>
            <person name="Louie K."/>
            <person name="Northen T."/>
            <person name="Drula E."/>
            <person name="Henrissat B."/>
            <person name="Hsieh H.M."/>
            <person name="Youens-Clark K."/>
            <person name="Lutzoni F."/>
            <person name="Miadlikowska J."/>
            <person name="Eastwood D.C."/>
            <person name="Hamelin R.C."/>
            <person name="Grigoriev I.V."/>
            <person name="U'Ren J.M."/>
        </authorList>
    </citation>
    <scope>NUCLEOTIDE SEQUENCE [LARGE SCALE GENOMIC DNA]</scope>
    <source>
        <strain evidence="1 2">CBS 119005</strain>
    </source>
</reference>
<keyword evidence="2" id="KW-1185">Reference proteome</keyword>
<sequence length="258" mass="28530">MLYFFSRRNTSFSFWSFAAIVPVSRSSRRDWSLALVPHTGYQQCFPSSLVRLVGYRFGSGHGDATLQFSNGYAQYPLYLGLALDVIISLPYAIRIEESPNNKLLRILPLLFGSLSTIYMVIGWVCLVRYPPLTIPSMYQPIANDLNQGNDYDLVSSTDTSAGRCSTLFSAQLLSSQAVREDQNERIQPISNTAHPKGLASVGSVTQFSPALIFWTKGLNPLQALIVALPFILMWSGVNMAYQISSYCGIGGSGEMGRR</sequence>
<comment type="caution">
    <text evidence="1">The sequence shown here is derived from an EMBL/GenBank/DDBJ whole genome shotgun (WGS) entry which is preliminary data.</text>
</comment>
<evidence type="ECO:0000313" key="1">
    <source>
        <dbReference type="EMBL" id="KAI4861174.1"/>
    </source>
</evidence>